<feature type="transmembrane region" description="Helical" evidence="7">
    <location>
        <begin position="204"/>
        <end position="224"/>
    </location>
</feature>
<keyword evidence="6 7" id="KW-0472">Membrane</keyword>
<dbReference type="PANTHER" id="PTHR33406:SF6">
    <property type="entry name" value="MEMBRANE PROTEIN YDGH-RELATED"/>
    <property type="match status" value="1"/>
</dbReference>
<evidence type="ECO:0000256" key="7">
    <source>
        <dbReference type="SAM" id="Phobius"/>
    </source>
</evidence>
<evidence type="ECO:0000256" key="3">
    <source>
        <dbReference type="ARBA" id="ARBA00022475"/>
    </source>
</evidence>
<keyword evidence="5 7" id="KW-1133">Transmembrane helix</keyword>
<evidence type="ECO:0000313" key="10">
    <source>
        <dbReference type="Proteomes" id="UP000221020"/>
    </source>
</evidence>
<comment type="similarity">
    <text evidence="2">Belongs to the resistance-nodulation-cell division (RND) (TC 2.A.6) family. MmpL subfamily.</text>
</comment>
<evidence type="ECO:0000256" key="5">
    <source>
        <dbReference type="ARBA" id="ARBA00022989"/>
    </source>
</evidence>
<comment type="subcellular location">
    <subcellularLocation>
        <location evidence="1">Cell membrane</location>
        <topology evidence="1">Multi-pass membrane protein</topology>
    </subcellularLocation>
</comment>
<protein>
    <recommendedName>
        <fullName evidence="8">Membrane transport protein MMPL domain-containing protein</fullName>
    </recommendedName>
</protein>
<keyword evidence="3" id="KW-1003">Cell membrane</keyword>
<organism evidence="9 10">
    <name type="scientific">Bacillus pseudomycoides</name>
    <dbReference type="NCBI Taxonomy" id="64104"/>
    <lineage>
        <taxon>Bacteria</taxon>
        <taxon>Bacillati</taxon>
        <taxon>Bacillota</taxon>
        <taxon>Bacilli</taxon>
        <taxon>Bacillales</taxon>
        <taxon>Bacillaceae</taxon>
        <taxon>Bacillus</taxon>
        <taxon>Bacillus cereus group</taxon>
    </lineage>
</organism>
<evidence type="ECO:0000256" key="1">
    <source>
        <dbReference type="ARBA" id="ARBA00004651"/>
    </source>
</evidence>
<evidence type="ECO:0000259" key="8">
    <source>
        <dbReference type="Pfam" id="PF03176"/>
    </source>
</evidence>
<dbReference type="GO" id="GO:0005886">
    <property type="term" value="C:plasma membrane"/>
    <property type="evidence" value="ECO:0007669"/>
    <property type="project" value="UniProtKB-SubCell"/>
</dbReference>
<dbReference type="Pfam" id="PF03176">
    <property type="entry name" value="MMPL"/>
    <property type="match status" value="1"/>
</dbReference>
<dbReference type="SUPFAM" id="SSF82866">
    <property type="entry name" value="Multidrug efflux transporter AcrB transmembrane domain"/>
    <property type="match status" value="1"/>
</dbReference>
<feature type="transmembrane region" description="Helical" evidence="7">
    <location>
        <begin position="128"/>
        <end position="150"/>
    </location>
</feature>
<name>A0AA91VCX5_9BACI</name>
<proteinExistence type="inferred from homology"/>
<evidence type="ECO:0000256" key="4">
    <source>
        <dbReference type="ARBA" id="ARBA00022692"/>
    </source>
</evidence>
<dbReference type="EMBL" id="NVOR01000022">
    <property type="protein sequence ID" value="PED82981.1"/>
    <property type="molecule type" value="Genomic_DNA"/>
</dbReference>
<dbReference type="Gene3D" id="1.20.1640.10">
    <property type="entry name" value="Multidrug efflux transporter AcrB transmembrane domain"/>
    <property type="match status" value="1"/>
</dbReference>
<dbReference type="PANTHER" id="PTHR33406">
    <property type="entry name" value="MEMBRANE PROTEIN MJ1562-RELATED"/>
    <property type="match status" value="1"/>
</dbReference>
<accession>A0AA91VCX5</accession>
<dbReference type="InterPro" id="IPR004869">
    <property type="entry name" value="MMPL_dom"/>
</dbReference>
<evidence type="ECO:0000256" key="6">
    <source>
        <dbReference type="ARBA" id="ARBA00023136"/>
    </source>
</evidence>
<gene>
    <name evidence="9" type="ORF">CON65_08950</name>
</gene>
<feature type="domain" description="Membrane transport protein MMPL" evidence="8">
    <location>
        <begin position="25"/>
        <end position="111"/>
    </location>
</feature>
<reference evidence="9 10" key="1">
    <citation type="submission" date="2017-09" db="EMBL/GenBank/DDBJ databases">
        <title>Large-scale bioinformatics analysis of Bacillus genomes uncovers conserved roles of natural products in bacterial physiology.</title>
        <authorList>
            <consortium name="Agbiome Team Llc"/>
            <person name="Bleich R.M."/>
            <person name="Grubbs K.J."/>
            <person name="Santa Maria K.C."/>
            <person name="Allen S.E."/>
            <person name="Farag S."/>
            <person name="Shank E.A."/>
            <person name="Bowers A."/>
        </authorList>
    </citation>
    <scope>NUCLEOTIDE SEQUENCE [LARGE SCALE GENOMIC DNA]</scope>
    <source>
        <strain evidence="9 10">AFS092012</strain>
    </source>
</reference>
<evidence type="ECO:0000256" key="2">
    <source>
        <dbReference type="ARBA" id="ARBA00010157"/>
    </source>
</evidence>
<sequence length="239" mass="27010">MAYKNSEGKEISKQLYKVIDNIKVDHYYTGSWLIDNDFSANAEQGLKKTEMITVVFILVVLIIVFRSIVAAFIPLVTVGLSYISTQSIIAFLVDQLNFPLSTFSQMFLVGFAAIGFPKFNLYQSAVGVAVGVTILLLALLTFVPFFMAVLGHKLFWPSKSSAEHKENQFWGKAGEFVFKRYIRGFISIGCVNNARGNYRILCGLLLYAFVMLTLFVPVMVKIFGEANWWPFISYETKQK</sequence>
<evidence type="ECO:0000313" key="9">
    <source>
        <dbReference type="EMBL" id="PED82981.1"/>
    </source>
</evidence>
<comment type="caution">
    <text evidence="9">The sequence shown here is derived from an EMBL/GenBank/DDBJ whole genome shotgun (WGS) entry which is preliminary data.</text>
</comment>
<feature type="transmembrane region" description="Helical" evidence="7">
    <location>
        <begin position="51"/>
        <end position="84"/>
    </location>
</feature>
<dbReference type="AlphaFoldDB" id="A0AA91VCX5"/>
<dbReference type="InterPro" id="IPR050545">
    <property type="entry name" value="Mycobact_MmpL"/>
</dbReference>
<dbReference type="Proteomes" id="UP000221020">
    <property type="component" value="Unassembled WGS sequence"/>
</dbReference>
<keyword evidence="4 7" id="KW-0812">Transmembrane</keyword>